<reference evidence="12 13" key="1">
    <citation type="journal article" date="2011" name="PLoS Genet.">
        <title>Sequence conservation and functional constraint on intergenic spacers in reduced genomes of the obligate symbiont buchnera.</title>
        <authorList>
            <person name="Degnan P.H."/>
            <person name="Ochman H."/>
            <person name="Moran N.A."/>
        </authorList>
    </citation>
    <scope>NUCLEOTIDE SEQUENCE [LARGE SCALE GENOMIC DNA]</scope>
    <source>
        <strain evidence="12 13">Ak</strain>
    </source>
</reference>
<dbReference type="STRING" id="1005090.BAKON_079"/>
<dbReference type="GO" id="GO:0003774">
    <property type="term" value="F:cytoskeletal motor activity"/>
    <property type="evidence" value="ECO:0007669"/>
    <property type="project" value="InterPro"/>
</dbReference>
<evidence type="ECO:0000256" key="10">
    <source>
        <dbReference type="ARBA" id="ARBA00025044"/>
    </source>
</evidence>
<evidence type="ECO:0000256" key="9">
    <source>
        <dbReference type="ARBA" id="ARBA00023143"/>
    </source>
</evidence>
<dbReference type="PANTHER" id="PTHR30034:SF6">
    <property type="entry name" value="YOP PROTEINS TRANSLOCATION PROTEIN Q"/>
    <property type="match status" value="1"/>
</dbReference>
<evidence type="ECO:0000256" key="2">
    <source>
        <dbReference type="ARBA" id="ARBA00004202"/>
    </source>
</evidence>
<dbReference type="eggNOG" id="COG1868">
    <property type="taxonomic scope" value="Bacteria"/>
</dbReference>
<dbReference type="SUPFAM" id="SSF101801">
    <property type="entry name" value="Surface presentation of antigens (SPOA)"/>
    <property type="match status" value="1"/>
</dbReference>
<keyword evidence="7" id="KW-0283">Flagellar rotation</keyword>
<keyword evidence="8" id="KW-0472">Membrane</keyword>
<proteinExistence type="inferred from homology"/>
<dbReference type="AlphaFoldDB" id="G2LMF6"/>
<dbReference type="InterPro" id="IPR001689">
    <property type="entry name" value="Flag_FliM"/>
</dbReference>
<evidence type="ECO:0000313" key="13">
    <source>
        <dbReference type="Proteomes" id="UP000001269"/>
    </source>
</evidence>
<keyword evidence="12" id="KW-0966">Cell projection</keyword>
<dbReference type="PATRIC" id="fig|1005090.4.peg.71"/>
<dbReference type="InterPro" id="IPR036429">
    <property type="entry name" value="SpoA-like_sf"/>
</dbReference>
<name>G2LMF6_9GAMM</name>
<dbReference type="EMBL" id="CP002645">
    <property type="protein sequence ID" value="AEO08444.1"/>
    <property type="molecule type" value="Genomic_DNA"/>
</dbReference>
<evidence type="ECO:0000256" key="1">
    <source>
        <dbReference type="ARBA" id="ARBA00004117"/>
    </source>
</evidence>
<evidence type="ECO:0000256" key="3">
    <source>
        <dbReference type="ARBA" id="ARBA00011049"/>
    </source>
</evidence>
<keyword evidence="9" id="KW-0975">Bacterial flagellum</keyword>
<organism evidence="12 13">
    <name type="scientific">Buchnera aphidicola str. Ak</name>
    <name type="common">Acyrthosiphon kondoi</name>
    <dbReference type="NCBI Taxonomy" id="1005090"/>
    <lineage>
        <taxon>Bacteria</taxon>
        <taxon>Pseudomonadati</taxon>
        <taxon>Pseudomonadota</taxon>
        <taxon>Gammaproteobacteria</taxon>
        <taxon>Enterobacterales</taxon>
        <taxon>Erwiniaceae</taxon>
        <taxon>Buchnera</taxon>
    </lineage>
</organism>
<evidence type="ECO:0000313" key="12">
    <source>
        <dbReference type="EMBL" id="AEO08444.1"/>
    </source>
</evidence>
<protein>
    <recommendedName>
        <fullName evidence="4">Flagellar motor switch protein FliM</fullName>
    </recommendedName>
</protein>
<dbReference type="GO" id="GO:0009425">
    <property type="term" value="C:bacterial-type flagellum basal body"/>
    <property type="evidence" value="ECO:0007669"/>
    <property type="project" value="UniProtKB-SubCell"/>
</dbReference>
<dbReference type="InterPro" id="IPR028976">
    <property type="entry name" value="CheC-like_sf"/>
</dbReference>
<comment type="subcellular location">
    <subcellularLocation>
        <location evidence="1">Bacterial flagellum basal body</location>
    </subcellularLocation>
    <subcellularLocation>
        <location evidence="2">Cell membrane</location>
        <topology evidence="2">Peripheral membrane protein</topology>
    </subcellularLocation>
</comment>
<keyword evidence="5" id="KW-1003">Cell membrane</keyword>
<dbReference type="Gene3D" id="3.40.1550.10">
    <property type="entry name" value="CheC-like"/>
    <property type="match status" value="1"/>
</dbReference>
<dbReference type="GO" id="GO:0071978">
    <property type="term" value="P:bacterial-type flagellum-dependent swarming motility"/>
    <property type="evidence" value="ECO:0007669"/>
    <property type="project" value="TreeGrafter"/>
</dbReference>
<evidence type="ECO:0000256" key="8">
    <source>
        <dbReference type="ARBA" id="ARBA00023136"/>
    </source>
</evidence>
<comment type="similarity">
    <text evidence="3">Belongs to the FliM family.</text>
</comment>
<dbReference type="InterPro" id="IPR001543">
    <property type="entry name" value="FliN-like_C"/>
</dbReference>
<evidence type="ECO:0000259" key="11">
    <source>
        <dbReference type="Pfam" id="PF01052"/>
    </source>
</evidence>
<feature type="domain" description="Flagellar motor switch protein FliN-like C-terminal" evidence="11">
    <location>
        <begin position="236"/>
        <end position="304"/>
    </location>
</feature>
<dbReference type="Pfam" id="PF02154">
    <property type="entry name" value="FliM"/>
    <property type="match status" value="1"/>
</dbReference>
<dbReference type="KEGG" id="bak:BAKON_079"/>
<dbReference type="Pfam" id="PF01052">
    <property type="entry name" value="FliMN_C"/>
    <property type="match status" value="1"/>
</dbReference>
<evidence type="ECO:0000256" key="4">
    <source>
        <dbReference type="ARBA" id="ARBA00021898"/>
    </source>
</evidence>
<dbReference type="PANTHER" id="PTHR30034">
    <property type="entry name" value="FLAGELLAR MOTOR SWITCH PROTEIN FLIM"/>
    <property type="match status" value="1"/>
</dbReference>
<dbReference type="GO" id="GO:0005886">
    <property type="term" value="C:plasma membrane"/>
    <property type="evidence" value="ECO:0007669"/>
    <property type="project" value="UniProtKB-SubCell"/>
</dbReference>
<keyword evidence="6" id="KW-0145">Chemotaxis</keyword>
<dbReference type="GO" id="GO:0050918">
    <property type="term" value="P:positive chemotaxis"/>
    <property type="evidence" value="ECO:0007669"/>
    <property type="project" value="TreeGrafter"/>
</dbReference>
<accession>G2LMF6</accession>
<dbReference type="SUPFAM" id="SSF103039">
    <property type="entry name" value="CheC-like"/>
    <property type="match status" value="1"/>
</dbReference>
<evidence type="ECO:0000256" key="5">
    <source>
        <dbReference type="ARBA" id="ARBA00022475"/>
    </source>
</evidence>
<evidence type="ECO:0000256" key="6">
    <source>
        <dbReference type="ARBA" id="ARBA00022500"/>
    </source>
</evidence>
<evidence type="ECO:0000256" key="7">
    <source>
        <dbReference type="ARBA" id="ARBA00022779"/>
    </source>
</evidence>
<dbReference type="HOGENOM" id="CLU_051805_0_0_6"/>
<sequence>MGKSNNINSKIKKFYEKKNNLKDFLKEDEMKTLEKINNCFIDHFIKFFSSFIKNRVELISYNTSIRSCDSNEKIIKNFRCLNLIKILPYNNQSFIIFSSDFLSTIIDILFGGRGNVIDKTEKIKDITSTESLINTKIVKFVTSALSEIYTKYFSSEINFIDKKIFFDFKKSDFDFNTVFLINFFNFNINNIEVFFNILIPISTFKKINKNIFLSENLDNENKCIKKNLKNKITLNDIDDVELNIISKIIDISIPYNALYNLSVGDVLSVKNPNKTIGFIEDEAIFFGNYNRFNEQSIVFIEEFINNNLESN</sequence>
<gene>
    <name evidence="12" type="primary">fliM</name>
    <name evidence="12" type="ORF">BAKON_079</name>
</gene>
<keyword evidence="12" id="KW-0969">Cilium</keyword>
<comment type="function">
    <text evidence="10">FliM is one of three proteins (FliG, FliN, FliM) that forms the rotor-mounted switch complex (C ring), located at the base of the basal body. This complex interacts with the CheY and CheZ chemotaxis proteins, in addition to contacting components of the motor that determine the direction of flagellar rotation.</text>
</comment>
<keyword evidence="12" id="KW-0282">Flagellum</keyword>
<dbReference type="Proteomes" id="UP000001269">
    <property type="component" value="Chromosome"/>
</dbReference>